<dbReference type="AlphaFoldDB" id="A0A3M9XX35"/>
<dbReference type="STRING" id="1051616.A0A3M9XX35"/>
<organism evidence="3 4">
    <name type="scientific">Verticillium nonalfalfae</name>
    <dbReference type="NCBI Taxonomy" id="1051616"/>
    <lineage>
        <taxon>Eukaryota</taxon>
        <taxon>Fungi</taxon>
        <taxon>Dikarya</taxon>
        <taxon>Ascomycota</taxon>
        <taxon>Pezizomycotina</taxon>
        <taxon>Sordariomycetes</taxon>
        <taxon>Hypocreomycetidae</taxon>
        <taxon>Glomerellales</taxon>
        <taxon>Plectosphaerellaceae</taxon>
        <taxon>Verticillium</taxon>
    </lineage>
</organism>
<evidence type="ECO:0000256" key="1">
    <source>
        <dbReference type="SAM" id="MobiDB-lite"/>
    </source>
</evidence>
<dbReference type="Pfam" id="PF00004">
    <property type="entry name" value="AAA"/>
    <property type="match status" value="1"/>
</dbReference>
<dbReference type="InterPro" id="IPR027417">
    <property type="entry name" value="P-loop_NTPase"/>
</dbReference>
<gene>
    <name evidence="3" type="primary">ATAD5</name>
    <name evidence="3" type="ORF">D7B24_003650</name>
</gene>
<dbReference type="RefSeq" id="XP_028490623.1">
    <property type="nucleotide sequence ID" value="XM_028637837.1"/>
</dbReference>
<feature type="compositionally biased region" description="Pro residues" evidence="1">
    <location>
        <begin position="698"/>
        <end position="707"/>
    </location>
</feature>
<dbReference type="GO" id="GO:0016887">
    <property type="term" value="F:ATP hydrolysis activity"/>
    <property type="evidence" value="ECO:0007669"/>
    <property type="project" value="InterPro"/>
</dbReference>
<dbReference type="InterPro" id="IPR003959">
    <property type="entry name" value="ATPase_AAA_core"/>
</dbReference>
<dbReference type="GeneID" id="39607339"/>
<feature type="region of interest" description="Disordered" evidence="1">
    <location>
        <begin position="32"/>
        <end position="316"/>
    </location>
</feature>
<sequence length="1213" mass="131284">MPALLEPPALLRQLTPMGTLVANMAPEAFADPKKLHPFFTPGSDRPTPSSEASNSEHPAAEVGALPGADHDGPTPKRRKIDPDPLEDTNTPTTKKRRNPRKQVTSGPSIIEALSKSSPLGANEPDTPSISTGPATPQAASERPLADVAVPNTSAADAEPSQPLQDEAKPKRVLKFNPKTGTIGSPPKPKTTTPTGGRSKTTKGKQASFIVAIPFGQDPESRQRIGSRIEEILRTPPTTIPDTKTPPKKGRGKSTKPAAEKARQTKMDPQTGQPVKTTAPPANKAAAPPPPRQVIFSSTPCSPKKPRNPIKRTNLPQFGVKSMGLRVPGAAHPAWPAKGAAHVTGLSEDGWSQTAVQRPPGVSSRKAKGRVTNVPPHESVVRQLGAALDIKGIKAALRAQTEEFDRPPPELRLPGKHVESGPKLQARIRPELRTPLPPRSSLHDDSDDEIVTATRQAPHAAVSRLYKSLSTSLSAFDRSACEDLAWVQKYAPATAAEVLQVGRDAIWLRDWLEMLKVQSVDTGITVDQKPATVKAAVSGPKKKRKRGKLDGFVVSSDEDASYDPDEITEPEDDNVPLAPKQTIMQNMPKSGKDMPRVANAALISGPHGSGKTAAVYAIAKELGFEVFEINSSSRRSGKDVLDKVGDMTRNHLVQRHQDSKQGDAEEPTAKDVKSAKQGTVMSFFKPKPTKPSTPTLATTPPPAAPAPAPAQNAAPSGDKQEEAEKPKTTQPKSQKQSLILIEEADVLYEEDKQFWTTITTLIAQSKRPFIMTCNDESLIPIQTLNLHGIFRLSPPPTELALDVMLLIAANEGHALRRPAVQALLESRGGDIRASLTELNYWCQLGVGDRRGGFEWFYPRWPRGCDKDENGHVVRVVSQGTYLEGMGFAGAESLGPSQREEDELLLQSWDSLGMDLSNWHETRDQAAWAGRMGSASRSERLAALDVYERFADMMSAADLCSDGRFGVGLQENLDATQPDSTAKAREDYTLGRRLLEAPLVTDHAPFCTSVAISLRCGARQLADDSRETHHAPMGCITPSDVIKKLCQPAPAEEDIPIVRYDMALAFDPIAISERHSIVPASFLDPSVFDRTMRLITLDVAPFVRGIVAHDRRMAGTQRSSLLSESVRPGKRLRQTRTAALDGGAMLRREHYFGAKLNPYFVMRTGGKGWAEAAVEEAQGDGEEEDTQAPQVAVESSFEWANPVTPAMFAMTAGRG</sequence>
<reference evidence="3 4" key="1">
    <citation type="submission" date="2018-10" db="EMBL/GenBank/DDBJ databases">
        <title>Genome sequence of Verticillium nonalfalfae VnAa140.</title>
        <authorList>
            <person name="Stajich J.E."/>
            <person name="Kasson M.T."/>
        </authorList>
    </citation>
    <scope>NUCLEOTIDE SEQUENCE [LARGE SCALE GENOMIC DNA]</scope>
    <source>
        <strain evidence="3 4">VnAa140</strain>
    </source>
</reference>
<feature type="compositionally biased region" description="Basic and acidic residues" evidence="1">
    <location>
        <begin position="652"/>
        <end position="673"/>
    </location>
</feature>
<feature type="compositionally biased region" description="Basic and acidic residues" evidence="1">
    <location>
        <begin position="717"/>
        <end position="726"/>
    </location>
</feature>
<dbReference type="EMBL" id="RBVV01000200">
    <property type="protein sequence ID" value="RNJ52465.1"/>
    <property type="molecule type" value="Genomic_DNA"/>
</dbReference>
<protein>
    <submittedName>
        <fullName evidence="3">ATPase AAA domain-containing protein 5</fullName>
    </submittedName>
</protein>
<evidence type="ECO:0000313" key="3">
    <source>
        <dbReference type="EMBL" id="RNJ52465.1"/>
    </source>
</evidence>
<proteinExistence type="predicted"/>
<feature type="region of interest" description="Disordered" evidence="1">
    <location>
        <begin position="546"/>
        <end position="575"/>
    </location>
</feature>
<dbReference type="Gene3D" id="3.40.50.300">
    <property type="entry name" value="P-loop containing nucleotide triphosphate hydrolases"/>
    <property type="match status" value="1"/>
</dbReference>
<name>A0A3M9XX35_9PEZI</name>
<evidence type="ECO:0000259" key="2">
    <source>
        <dbReference type="SMART" id="SM00382"/>
    </source>
</evidence>
<dbReference type="GO" id="GO:0005524">
    <property type="term" value="F:ATP binding"/>
    <property type="evidence" value="ECO:0007669"/>
    <property type="project" value="InterPro"/>
</dbReference>
<keyword evidence="4" id="KW-1185">Reference proteome</keyword>
<dbReference type="GO" id="GO:0005634">
    <property type="term" value="C:nucleus"/>
    <property type="evidence" value="ECO:0007669"/>
    <property type="project" value="TreeGrafter"/>
</dbReference>
<feature type="compositionally biased region" description="Basic and acidic residues" evidence="1">
    <location>
        <begin position="218"/>
        <end position="232"/>
    </location>
</feature>
<dbReference type="InterPro" id="IPR003593">
    <property type="entry name" value="AAA+_ATPase"/>
</dbReference>
<accession>A0A3M9XX35</accession>
<dbReference type="PANTHER" id="PTHR23389">
    <property type="entry name" value="CHROMOSOME TRANSMISSION FIDELITY FACTOR 18"/>
    <property type="match status" value="1"/>
</dbReference>
<feature type="region of interest" description="Disordered" evidence="1">
    <location>
        <begin position="349"/>
        <end position="373"/>
    </location>
</feature>
<dbReference type="SUPFAM" id="SSF52540">
    <property type="entry name" value="P-loop containing nucleoside triphosphate hydrolases"/>
    <property type="match status" value="1"/>
</dbReference>
<dbReference type="PANTHER" id="PTHR23389:SF21">
    <property type="entry name" value="ATPASE FAMILY AAA DOMAIN-CONTAINING PROTEIN 5"/>
    <property type="match status" value="1"/>
</dbReference>
<feature type="compositionally biased region" description="Polar residues" evidence="1">
    <location>
        <begin position="46"/>
        <end position="56"/>
    </location>
</feature>
<feature type="domain" description="AAA+ ATPase" evidence="2">
    <location>
        <begin position="596"/>
        <end position="798"/>
    </location>
</feature>
<dbReference type="Proteomes" id="UP000267145">
    <property type="component" value="Unassembled WGS sequence"/>
</dbReference>
<feature type="region of interest" description="Disordered" evidence="1">
    <location>
        <begin position="652"/>
        <end position="735"/>
    </location>
</feature>
<feature type="compositionally biased region" description="Polar residues" evidence="1">
    <location>
        <begin position="114"/>
        <end position="138"/>
    </location>
</feature>
<dbReference type="SMART" id="SM00382">
    <property type="entry name" value="AAA"/>
    <property type="match status" value="1"/>
</dbReference>
<comment type="caution">
    <text evidence="3">The sequence shown here is derived from an EMBL/GenBank/DDBJ whole genome shotgun (WGS) entry which is preliminary data.</text>
</comment>
<feature type="region of interest" description="Disordered" evidence="1">
    <location>
        <begin position="400"/>
        <end position="421"/>
    </location>
</feature>
<dbReference type="GO" id="GO:0003677">
    <property type="term" value="F:DNA binding"/>
    <property type="evidence" value="ECO:0007669"/>
    <property type="project" value="TreeGrafter"/>
</dbReference>
<evidence type="ECO:0000313" key="4">
    <source>
        <dbReference type="Proteomes" id="UP000267145"/>
    </source>
</evidence>
<feature type="compositionally biased region" description="Polar residues" evidence="1">
    <location>
        <begin position="266"/>
        <end position="275"/>
    </location>
</feature>
<feature type="compositionally biased region" description="Acidic residues" evidence="1">
    <location>
        <begin position="555"/>
        <end position="573"/>
    </location>
</feature>
<feature type="compositionally biased region" description="Low complexity" evidence="1">
    <location>
        <begin position="177"/>
        <end position="198"/>
    </location>
</feature>